<keyword evidence="2" id="KW-1185">Reference proteome</keyword>
<comment type="caution">
    <text evidence="1">The sequence shown here is derived from an EMBL/GenBank/DDBJ whole genome shotgun (WGS) entry which is preliminary data.</text>
</comment>
<proteinExistence type="predicted"/>
<reference evidence="1 2" key="1">
    <citation type="submission" date="2021-01" db="EMBL/GenBank/DDBJ databases">
        <title>Whole genome shotgun sequence of Asanoa iriomotensis NBRC 100142.</title>
        <authorList>
            <person name="Komaki H."/>
            <person name="Tamura T."/>
        </authorList>
    </citation>
    <scope>NUCLEOTIDE SEQUENCE [LARGE SCALE GENOMIC DNA]</scope>
    <source>
        <strain evidence="1 2">NBRC 100142</strain>
    </source>
</reference>
<dbReference type="EMBL" id="BONC01000031">
    <property type="protein sequence ID" value="GIF58269.1"/>
    <property type="molecule type" value="Genomic_DNA"/>
</dbReference>
<name>A0ABQ4C679_9ACTN</name>
<evidence type="ECO:0000313" key="1">
    <source>
        <dbReference type="EMBL" id="GIF58269.1"/>
    </source>
</evidence>
<organism evidence="1 2">
    <name type="scientific">Asanoa iriomotensis</name>
    <dbReference type="NCBI Taxonomy" id="234613"/>
    <lineage>
        <taxon>Bacteria</taxon>
        <taxon>Bacillati</taxon>
        <taxon>Actinomycetota</taxon>
        <taxon>Actinomycetes</taxon>
        <taxon>Micromonosporales</taxon>
        <taxon>Micromonosporaceae</taxon>
        <taxon>Asanoa</taxon>
    </lineage>
</organism>
<dbReference type="Proteomes" id="UP000624325">
    <property type="component" value="Unassembled WGS sequence"/>
</dbReference>
<gene>
    <name evidence="1" type="ORF">Air01nite_43640</name>
</gene>
<accession>A0ABQ4C679</accession>
<sequence>MPKAPPRARKAAGLPDKRGIRACLASAGLACHPDPMPKLTEDRYKATMAPHPVRVDPDEEPPFDFWPYFEAIPPEDFGGHDFSAGAVPYAWRMPASAYEHVLVRSETPNVFLVLVLDVVDNSVVGHHLLDLNRLYGVP</sequence>
<protein>
    <submittedName>
        <fullName evidence="1">Uncharacterized protein</fullName>
    </submittedName>
</protein>
<evidence type="ECO:0000313" key="2">
    <source>
        <dbReference type="Proteomes" id="UP000624325"/>
    </source>
</evidence>